<dbReference type="EMBL" id="WNTK01000005">
    <property type="protein sequence ID" value="KAG9483762.1"/>
    <property type="molecule type" value="Genomic_DNA"/>
</dbReference>
<protein>
    <submittedName>
        <fullName evidence="1">Uncharacterized protein</fullName>
    </submittedName>
</protein>
<dbReference type="AlphaFoldDB" id="A0A8J6F8Z8"/>
<keyword evidence="2" id="KW-1185">Reference proteome</keyword>
<sequence length="88" mass="10166">MVMPSSHFIHKLWRSMSLCSHCRFHHGVFHIESAVFLFFCLFVFCCRSTSEFSLESGQNGHADFPMHLRVDPYELNSLSADDFAHLQG</sequence>
<proteinExistence type="predicted"/>
<evidence type="ECO:0000313" key="1">
    <source>
        <dbReference type="EMBL" id="KAG9483762.1"/>
    </source>
</evidence>
<name>A0A8J6F8Z8_ELECQ</name>
<reference evidence="1" key="1">
    <citation type="thesis" date="2020" institute="ProQuest LLC" country="789 East Eisenhower Parkway, Ann Arbor, MI, USA">
        <title>Comparative Genomics and Chromosome Evolution.</title>
        <authorList>
            <person name="Mudd A.B."/>
        </authorList>
    </citation>
    <scope>NUCLEOTIDE SEQUENCE</scope>
    <source>
        <strain evidence="1">HN-11 Male</strain>
        <tissue evidence="1">Kidney and liver</tissue>
    </source>
</reference>
<dbReference type="Proteomes" id="UP000770717">
    <property type="component" value="Unassembled WGS sequence"/>
</dbReference>
<evidence type="ECO:0000313" key="2">
    <source>
        <dbReference type="Proteomes" id="UP000770717"/>
    </source>
</evidence>
<accession>A0A8J6F8Z8</accession>
<gene>
    <name evidence="1" type="ORF">GDO78_009595</name>
</gene>
<organism evidence="1 2">
    <name type="scientific">Eleutherodactylus coqui</name>
    <name type="common">Puerto Rican coqui</name>
    <dbReference type="NCBI Taxonomy" id="57060"/>
    <lineage>
        <taxon>Eukaryota</taxon>
        <taxon>Metazoa</taxon>
        <taxon>Chordata</taxon>
        <taxon>Craniata</taxon>
        <taxon>Vertebrata</taxon>
        <taxon>Euteleostomi</taxon>
        <taxon>Amphibia</taxon>
        <taxon>Batrachia</taxon>
        <taxon>Anura</taxon>
        <taxon>Neobatrachia</taxon>
        <taxon>Hyloidea</taxon>
        <taxon>Eleutherodactylidae</taxon>
        <taxon>Eleutherodactylinae</taxon>
        <taxon>Eleutherodactylus</taxon>
        <taxon>Eleutherodactylus</taxon>
    </lineage>
</organism>
<comment type="caution">
    <text evidence="1">The sequence shown here is derived from an EMBL/GenBank/DDBJ whole genome shotgun (WGS) entry which is preliminary data.</text>
</comment>